<gene>
    <name evidence="5" type="ORF">LEA_12457</name>
</gene>
<dbReference type="Pfam" id="PF03719">
    <property type="entry name" value="Ribosomal_S5_C"/>
    <property type="match status" value="1"/>
</dbReference>
<feature type="non-terminal residue" evidence="5">
    <location>
        <position position="1"/>
    </location>
</feature>
<dbReference type="Pfam" id="PF00333">
    <property type="entry name" value="Ribosomal_S5"/>
    <property type="match status" value="1"/>
</dbReference>
<accession>K1SKU0</accession>
<dbReference type="SUPFAM" id="SSF54211">
    <property type="entry name" value="Ribosomal protein S5 domain 2-like"/>
    <property type="match status" value="1"/>
</dbReference>
<proteinExistence type="inferred from homology"/>
<dbReference type="Gene3D" id="3.30.160.20">
    <property type="match status" value="1"/>
</dbReference>
<dbReference type="PROSITE" id="PS50881">
    <property type="entry name" value="S5_DSRBD"/>
    <property type="match status" value="1"/>
</dbReference>
<dbReference type="PANTHER" id="PTHR48277">
    <property type="entry name" value="MITOCHONDRIAL RIBOSOMAL PROTEIN S5"/>
    <property type="match status" value="1"/>
</dbReference>
<comment type="caution">
    <text evidence="5">The sequence shown here is derived from an EMBL/GenBank/DDBJ whole genome shotgun (WGS) entry which is preliminary data.</text>
</comment>
<protein>
    <submittedName>
        <fullName evidence="5">30S ribosomal protein S5</fullName>
    </submittedName>
</protein>
<dbReference type="SUPFAM" id="SSF54768">
    <property type="entry name" value="dsRNA-binding domain-like"/>
    <property type="match status" value="1"/>
</dbReference>
<dbReference type="GO" id="GO:0006412">
    <property type="term" value="P:translation"/>
    <property type="evidence" value="ECO:0007669"/>
    <property type="project" value="InterPro"/>
</dbReference>
<dbReference type="InterPro" id="IPR014721">
    <property type="entry name" value="Ribsml_uS5_D2-typ_fold_subgr"/>
</dbReference>
<reference evidence="5" key="1">
    <citation type="journal article" date="2013" name="Environ. Microbiol.">
        <title>Microbiota from the distal guts of lean and obese adolescents exhibit partial functional redundancy besides clear differences in community structure.</title>
        <authorList>
            <person name="Ferrer M."/>
            <person name="Ruiz A."/>
            <person name="Lanza F."/>
            <person name="Haange S.B."/>
            <person name="Oberbach A."/>
            <person name="Till H."/>
            <person name="Bargiela R."/>
            <person name="Campoy C."/>
            <person name="Segura M.T."/>
            <person name="Richter M."/>
            <person name="von Bergen M."/>
            <person name="Seifert J."/>
            <person name="Suarez A."/>
        </authorList>
    </citation>
    <scope>NUCLEOTIDE SEQUENCE</scope>
</reference>
<dbReference type="FunFam" id="3.30.230.10:FF:000002">
    <property type="entry name" value="30S ribosomal protein S5"/>
    <property type="match status" value="1"/>
</dbReference>
<dbReference type="Gene3D" id="3.30.230.10">
    <property type="match status" value="1"/>
</dbReference>
<evidence type="ECO:0000256" key="3">
    <source>
        <dbReference type="ARBA" id="ARBA00023274"/>
    </source>
</evidence>
<dbReference type="GO" id="GO:0003723">
    <property type="term" value="F:RNA binding"/>
    <property type="evidence" value="ECO:0007669"/>
    <property type="project" value="InterPro"/>
</dbReference>
<evidence type="ECO:0000256" key="2">
    <source>
        <dbReference type="ARBA" id="ARBA00022980"/>
    </source>
</evidence>
<dbReference type="InterPro" id="IPR000851">
    <property type="entry name" value="Ribosomal_uS5"/>
</dbReference>
<feature type="domain" description="S5 DRBM" evidence="4">
    <location>
        <begin position="1"/>
        <end position="31"/>
    </location>
</feature>
<dbReference type="InterPro" id="IPR005324">
    <property type="entry name" value="Ribosomal_uS5_C"/>
</dbReference>
<dbReference type="GO" id="GO:0005737">
    <property type="term" value="C:cytoplasm"/>
    <property type="evidence" value="ECO:0007669"/>
    <property type="project" value="UniProtKB-ARBA"/>
</dbReference>
<dbReference type="InterPro" id="IPR020568">
    <property type="entry name" value="Ribosomal_Su5_D2-typ_SF"/>
</dbReference>
<dbReference type="GO" id="GO:0005840">
    <property type="term" value="C:ribosome"/>
    <property type="evidence" value="ECO:0007669"/>
    <property type="project" value="UniProtKB-KW"/>
</dbReference>
<dbReference type="EMBL" id="AJWY01008431">
    <property type="protein sequence ID" value="EKC61227.1"/>
    <property type="molecule type" value="Genomic_DNA"/>
</dbReference>
<keyword evidence="2 5" id="KW-0689">Ribosomal protein</keyword>
<dbReference type="GO" id="GO:1990904">
    <property type="term" value="C:ribonucleoprotein complex"/>
    <property type="evidence" value="ECO:0007669"/>
    <property type="project" value="UniProtKB-KW"/>
</dbReference>
<evidence type="ECO:0000256" key="1">
    <source>
        <dbReference type="ARBA" id="ARBA00008945"/>
    </source>
</evidence>
<name>K1SKU0_9ZZZZ</name>
<evidence type="ECO:0000259" key="4">
    <source>
        <dbReference type="PROSITE" id="PS50881"/>
    </source>
</evidence>
<dbReference type="GO" id="GO:0003735">
    <property type="term" value="F:structural constituent of ribosome"/>
    <property type="evidence" value="ECO:0007669"/>
    <property type="project" value="InterPro"/>
</dbReference>
<organism evidence="5">
    <name type="scientific">human gut metagenome</name>
    <dbReference type="NCBI Taxonomy" id="408170"/>
    <lineage>
        <taxon>unclassified sequences</taxon>
        <taxon>metagenomes</taxon>
        <taxon>organismal metagenomes</taxon>
    </lineage>
</organism>
<keyword evidence="3" id="KW-0687">Ribonucleoprotein</keyword>
<sequence>GLVGLGTGKAHEMPDAVKKATQAASKNLIKVDLVDNRTISHDIIVKEGACKVMLKPAKEGTGVKAGGPVRDVLELAGVKDVLSKSQGSSTKINAARATLNALKGQKSLAHVAYLRDKNVEEIR</sequence>
<dbReference type="PANTHER" id="PTHR48277:SF1">
    <property type="entry name" value="MITOCHONDRIAL RIBOSOMAL PROTEIN S5"/>
    <property type="match status" value="1"/>
</dbReference>
<comment type="similarity">
    <text evidence="1">Belongs to the universal ribosomal protein uS5 family.</text>
</comment>
<dbReference type="AlphaFoldDB" id="K1SKU0"/>
<evidence type="ECO:0000313" key="5">
    <source>
        <dbReference type="EMBL" id="EKC61227.1"/>
    </source>
</evidence>
<dbReference type="InterPro" id="IPR013810">
    <property type="entry name" value="Ribosomal_uS5_N"/>
</dbReference>